<reference evidence="3" key="1">
    <citation type="submission" date="2023-04" db="EMBL/GenBank/DDBJ databases">
        <title>The environmental microbiomes in feedlot watering bowls are a reservoir of florfenicol resistance for bovine respiratory disease pathogens.</title>
        <authorList>
            <person name="Kos D.W."/>
            <person name="Ruzzini A.C."/>
            <person name="Schreiner B."/>
            <person name="Jelinski M.D."/>
        </authorList>
    </citation>
    <scope>NUCLEOTIDE SEQUENCE</scope>
    <source>
        <strain evidence="3">WB3</strain>
    </source>
</reference>
<dbReference type="Proteomes" id="UP001241935">
    <property type="component" value="Unassembled WGS sequence"/>
</dbReference>
<dbReference type="EMBL" id="JASKNE010000001">
    <property type="protein sequence ID" value="MDK1682473.1"/>
    <property type="molecule type" value="Genomic_DNA"/>
</dbReference>
<evidence type="ECO:0000313" key="3">
    <source>
        <dbReference type="EMBL" id="MDK1682473.1"/>
    </source>
</evidence>
<accession>A0AAW6ULE3</accession>
<feature type="compositionally biased region" description="Low complexity" evidence="1">
    <location>
        <begin position="67"/>
        <end position="81"/>
    </location>
</feature>
<evidence type="ECO:0000256" key="1">
    <source>
        <dbReference type="SAM" id="MobiDB-lite"/>
    </source>
</evidence>
<feature type="region of interest" description="Disordered" evidence="1">
    <location>
        <begin position="37"/>
        <end position="119"/>
    </location>
</feature>
<dbReference type="Pfam" id="PF13511">
    <property type="entry name" value="DUF4124"/>
    <property type="match status" value="1"/>
</dbReference>
<dbReference type="AlphaFoldDB" id="A0AAW6ULE3"/>
<feature type="compositionally biased region" description="Polar residues" evidence="1">
    <location>
        <begin position="99"/>
        <end position="119"/>
    </location>
</feature>
<sequence length="119" mass="12663">MSSSLIKTGFMAACVTFSLNSTTGFAKEYYKWVDAKGSTHYTTTPPPKSAKKKGKVDTYGASRTSTPNQSNSENINNIEQPTQNTTIVSGEKVIVLPTPTASPMSQAQPDNETSAPAAQ</sequence>
<name>A0AAW6ULE3_9GAMM</name>
<gene>
    <name evidence="3" type="ORF">QOR41_01105</name>
</gene>
<dbReference type="RefSeq" id="WP_284066095.1">
    <property type="nucleotide sequence ID" value="NZ_JASKNE010000001.1"/>
</dbReference>
<proteinExistence type="predicted"/>
<feature type="domain" description="DUF4124" evidence="2">
    <location>
        <begin position="23"/>
        <end position="67"/>
    </location>
</feature>
<evidence type="ECO:0000259" key="2">
    <source>
        <dbReference type="Pfam" id="PF13511"/>
    </source>
</evidence>
<comment type="caution">
    <text evidence="3">The sequence shown here is derived from an EMBL/GenBank/DDBJ whole genome shotgun (WGS) entry which is preliminary data.</text>
</comment>
<evidence type="ECO:0000313" key="4">
    <source>
        <dbReference type="Proteomes" id="UP001241935"/>
    </source>
</evidence>
<protein>
    <submittedName>
        <fullName evidence="3">DUF4124 domain-containing protein</fullName>
    </submittedName>
</protein>
<organism evidence="3 4">
    <name type="scientific">Acinetobacter terrestris</name>
    <dbReference type="NCBI Taxonomy" id="2529843"/>
    <lineage>
        <taxon>Bacteria</taxon>
        <taxon>Pseudomonadati</taxon>
        <taxon>Pseudomonadota</taxon>
        <taxon>Gammaproteobacteria</taxon>
        <taxon>Moraxellales</taxon>
        <taxon>Moraxellaceae</taxon>
        <taxon>Acinetobacter</taxon>
        <taxon>Acinetobacter Taxon 24</taxon>
    </lineage>
</organism>
<dbReference type="InterPro" id="IPR025392">
    <property type="entry name" value="DUF4124"/>
</dbReference>